<dbReference type="EMBL" id="QFOT01000065">
    <property type="protein sequence ID" value="PZP55517.1"/>
    <property type="molecule type" value="Genomic_DNA"/>
</dbReference>
<evidence type="ECO:0000313" key="3">
    <source>
        <dbReference type="Proteomes" id="UP000249739"/>
    </source>
</evidence>
<gene>
    <name evidence="2" type="ORF">DI586_06590</name>
</gene>
<keyword evidence="1" id="KW-0812">Transmembrane</keyword>
<keyword evidence="1" id="KW-1133">Transmembrane helix</keyword>
<keyword evidence="1" id="KW-0472">Membrane</keyword>
<evidence type="ECO:0000313" key="2">
    <source>
        <dbReference type="EMBL" id="PZP55517.1"/>
    </source>
</evidence>
<reference evidence="2 3" key="1">
    <citation type="submission" date="2017-08" db="EMBL/GenBank/DDBJ databases">
        <title>Infants hospitalized years apart are colonized by the same room-sourced microbial strains.</title>
        <authorList>
            <person name="Brooks B."/>
            <person name="Olm M.R."/>
            <person name="Firek B.A."/>
            <person name="Baker R."/>
            <person name="Thomas B.C."/>
            <person name="Morowitz M.J."/>
            <person name="Banfield J.F."/>
        </authorList>
    </citation>
    <scope>NUCLEOTIDE SEQUENCE [LARGE SCALE GENOMIC DNA]</scope>
    <source>
        <strain evidence="2">S2_006_000_R2_64</strain>
    </source>
</reference>
<sequence length="81" mass="8940">MREINWEKLRSDNQGELKYKFIAAALLGMTIASAGIGLSLSVKEQSKIGESKEEVEQHKLALSAIDADKKTPNDIDIQPMP</sequence>
<name>A0A2W5FNY8_9BACT</name>
<comment type="caution">
    <text evidence="2">The sequence shown here is derived from an EMBL/GenBank/DDBJ whole genome shotgun (WGS) entry which is preliminary data.</text>
</comment>
<organism evidence="2 3">
    <name type="scientific">Micavibrio aeruginosavorus</name>
    <dbReference type="NCBI Taxonomy" id="349221"/>
    <lineage>
        <taxon>Bacteria</taxon>
        <taxon>Pseudomonadati</taxon>
        <taxon>Bdellovibrionota</taxon>
        <taxon>Bdellovibrionia</taxon>
        <taxon>Bdellovibrionales</taxon>
        <taxon>Pseudobdellovibrionaceae</taxon>
        <taxon>Micavibrio</taxon>
    </lineage>
</organism>
<dbReference type="AlphaFoldDB" id="A0A2W5FNY8"/>
<dbReference type="Proteomes" id="UP000249739">
    <property type="component" value="Unassembled WGS sequence"/>
</dbReference>
<evidence type="ECO:0000256" key="1">
    <source>
        <dbReference type="SAM" id="Phobius"/>
    </source>
</evidence>
<proteinExistence type="predicted"/>
<feature type="transmembrane region" description="Helical" evidence="1">
    <location>
        <begin position="21"/>
        <end position="42"/>
    </location>
</feature>
<accession>A0A2W5FNY8</accession>
<protein>
    <submittedName>
        <fullName evidence="2">Uncharacterized protein</fullName>
    </submittedName>
</protein>